<sequence length="357" mass="40211">MVTPIEKRSSNKFCDFHNDKGHSTDECMQMKKQIEELVRAGKLWHLIEEIKQGRDHNGTEGPLVIEAEMGGHTVHRIYIDGGSSMEILYEHCFNRLRPEIKSQMVPATTSLTSFSGETIWPLGKLRLLVTIGDATHSTKAWMNFMVVKSMSPYNGIIERPGLKAIQAVPSTVHGMLKFPVEGGIATIRSTILIPTEYASVITSSVIPREERACPANFIVSLHPDFPDQEVVIGGSLSDKGHTELCSVLKKNLDIFAWQPSDITGVPRSVAEHQLNIRKGYSPIRQKKRGQAPERARAIQAEVQKLVDARIMREVYYHDWLSNPVMVKKHDSSWRMCVDFTDLNKACPHDCYPLPEID</sequence>
<dbReference type="GO" id="GO:0003964">
    <property type="term" value="F:RNA-directed DNA polymerase activity"/>
    <property type="evidence" value="ECO:0007669"/>
    <property type="project" value="UniProtKB-KW"/>
</dbReference>
<keyword evidence="1" id="KW-0548">Nucleotidyltransferase</keyword>
<dbReference type="PANTHER" id="PTHR33240">
    <property type="entry name" value="OS08G0508500 PROTEIN"/>
    <property type="match status" value="1"/>
</dbReference>
<organism evidence="1">
    <name type="scientific">Tanacetum cinerariifolium</name>
    <name type="common">Dalmatian daisy</name>
    <name type="synonym">Chrysanthemum cinerariifolium</name>
    <dbReference type="NCBI Taxonomy" id="118510"/>
    <lineage>
        <taxon>Eukaryota</taxon>
        <taxon>Viridiplantae</taxon>
        <taxon>Streptophyta</taxon>
        <taxon>Embryophyta</taxon>
        <taxon>Tracheophyta</taxon>
        <taxon>Spermatophyta</taxon>
        <taxon>Magnoliopsida</taxon>
        <taxon>eudicotyledons</taxon>
        <taxon>Gunneridae</taxon>
        <taxon>Pentapetalae</taxon>
        <taxon>asterids</taxon>
        <taxon>campanulids</taxon>
        <taxon>Asterales</taxon>
        <taxon>Asteraceae</taxon>
        <taxon>Asteroideae</taxon>
        <taxon>Anthemideae</taxon>
        <taxon>Anthemidinae</taxon>
        <taxon>Tanacetum</taxon>
    </lineage>
</organism>
<dbReference type="InterPro" id="IPR021109">
    <property type="entry name" value="Peptidase_aspartic_dom_sf"/>
</dbReference>
<dbReference type="InterPro" id="IPR043502">
    <property type="entry name" value="DNA/RNA_pol_sf"/>
</dbReference>
<dbReference type="AlphaFoldDB" id="A0A699HNU5"/>
<comment type="caution">
    <text evidence="1">The sequence shown here is derived from an EMBL/GenBank/DDBJ whole genome shotgun (WGS) entry which is preliminary data.</text>
</comment>
<reference evidence="1" key="1">
    <citation type="journal article" date="2019" name="Sci. Rep.">
        <title>Draft genome of Tanacetum cinerariifolium, the natural source of mosquito coil.</title>
        <authorList>
            <person name="Yamashiro T."/>
            <person name="Shiraishi A."/>
            <person name="Satake H."/>
            <person name="Nakayama K."/>
        </authorList>
    </citation>
    <scope>NUCLEOTIDE SEQUENCE</scope>
</reference>
<keyword evidence="1" id="KW-0695">RNA-directed DNA polymerase</keyword>
<dbReference type="Gene3D" id="2.40.70.10">
    <property type="entry name" value="Acid Proteases"/>
    <property type="match status" value="1"/>
</dbReference>
<evidence type="ECO:0000313" key="1">
    <source>
        <dbReference type="EMBL" id="GEY50887.1"/>
    </source>
</evidence>
<dbReference type="SUPFAM" id="SSF56672">
    <property type="entry name" value="DNA/RNA polymerases"/>
    <property type="match status" value="1"/>
</dbReference>
<proteinExistence type="predicted"/>
<dbReference type="EMBL" id="BKCJ010184534">
    <property type="protein sequence ID" value="GEY50887.1"/>
    <property type="molecule type" value="Genomic_DNA"/>
</dbReference>
<accession>A0A699HNU5</accession>
<dbReference type="Gene3D" id="3.10.10.10">
    <property type="entry name" value="HIV Type 1 Reverse Transcriptase, subunit A, domain 1"/>
    <property type="match status" value="1"/>
</dbReference>
<protein>
    <submittedName>
        <fullName evidence="1">Reverse transcriptase domain-containing protein</fullName>
    </submittedName>
</protein>
<keyword evidence="1" id="KW-0808">Transferase</keyword>
<dbReference type="PANTHER" id="PTHR33240:SF15">
    <property type="entry name" value="GAG-PRO-LIKE PROTEIN"/>
    <property type="match status" value="1"/>
</dbReference>
<name>A0A699HNU5_TANCI</name>
<gene>
    <name evidence="1" type="ORF">Tci_422861</name>
</gene>